<comment type="subcellular location">
    <subcellularLocation>
        <location evidence="1">Golgi apparatus membrane</location>
        <topology evidence="1">Peripheral membrane protein</topology>
        <orientation evidence="1">Cytoplasmic side</orientation>
    </subcellularLocation>
</comment>
<dbReference type="GO" id="GO:0012505">
    <property type="term" value="C:endomembrane system"/>
    <property type="evidence" value="ECO:0007669"/>
    <property type="project" value="UniProtKB-ARBA"/>
</dbReference>
<gene>
    <name evidence="5" type="ORF">FE697_000990</name>
</gene>
<organism evidence="5 6">
    <name type="scientific">Mumia zhuanghuii</name>
    <dbReference type="NCBI Taxonomy" id="2585211"/>
    <lineage>
        <taxon>Bacteria</taxon>
        <taxon>Bacillati</taxon>
        <taxon>Actinomycetota</taxon>
        <taxon>Actinomycetes</taxon>
        <taxon>Propionibacteriales</taxon>
        <taxon>Nocardioidaceae</taxon>
        <taxon>Mumia</taxon>
    </lineage>
</organism>
<dbReference type="Pfam" id="PF05719">
    <property type="entry name" value="GPP34"/>
    <property type="match status" value="1"/>
</dbReference>
<dbReference type="Proteomes" id="UP000307768">
    <property type="component" value="Unassembled WGS sequence"/>
</dbReference>
<evidence type="ECO:0000313" key="5">
    <source>
        <dbReference type="EMBL" id="KAA1424538.1"/>
    </source>
</evidence>
<comment type="caution">
    <text evidence="5">The sequence shown here is derived from an EMBL/GenBank/DDBJ whole genome shotgun (WGS) entry which is preliminary data.</text>
</comment>
<keyword evidence="4" id="KW-0472">Membrane</keyword>
<name>A0A5Q6S2D4_9ACTN</name>
<reference evidence="5 6" key="1">
    <citation type="submission" date="2019-09" db="EMBL/GenBank/DDBJ databases">
        <title>Mumia zhuanghuii sp. nov. isolated from the intestinal contents of plateau pika (Ochotona curzoniae) in the Qinghai-Tibet plateau of China.</title>
        <authorList>
            <person name="Tian Z."/>
        </authorList>
    </citation>
    <scope>NUCLEOTIDE SEQUENCE [LARGE SCALE GENOMIC DNA]</scope>
    <source>
        <strain evidence="6">350</strain>
    </source>
</reference>
<accession>A0A5Q6S2D4</accession>
<protein>
    <recommendedName>
        <fullName evidence="7">GPP34 family phosphoprotein</fullName>
    </recommendedName>
</protein>
<dbReference type="InterPro" id="IPR038261">
    <property type="entry name" value="GPP34-like_sf"/>
</dbReference>
<dbReference type="EMBL" id="VDFQ02000001">
    <property type="protein sequence ID" value="KAA1424538.1"/>
    <property type="molecule type" value="Genomic_DNA"/>
</dbReference>
<evidence type="ECO:0000256" key="3">
    <source>
        <dbReference type="ARBA" id="ARBA00023121"/>
    </source>
</evidence>
<evidence type="ECO:0000313" key="6">
    <source>
        <dbReference type="Proteomes" id="UP000307768"/>
    </source>
</evidence>
<evidence type="ECO:0000256" key="4">
    <source>
        <dbReference type="ARBA" id="ARBA00023136"/>
    </source>
</evidence>
<dbReference type="RefSeq" id="WP_149767439.1">
    <property type="nucleotide sequence ID" value="NZ_VDFQ02000001.1"/>
</dbReference>
<dbReference type="AlphaFoldDB" id="A0A5Q6S2D4"/>
<dbReference type="InterPro" id="IPR008628">
    <property type="entry name" value="GPP34-like"/>
</dbReference>
<dbReference type="Gene3D" id="1.10.3630.10">
    <property type="entry name" value="yeast vps74-n-term truncation variant domain like"/>
    <property type="match status" value="1"/>
</dbReference>
<sequence>MLLAEELTLLALDPQSGKLRNPDGRGARALAGALLLDLAHAGHVALEPGDILVLADTSPRQPLLGSGLSLLTGQVPLSVRDAVHHLAATLPETVLGSMATRGLLRREESRTVVLKIHVRWHPTAPAMSDAVRADLASILDSAGPEASSSAPVLGRREAGLLTVLGGADLLDFVETPTDAAAAARQRSWCADVAQGQRCLHSVADDVLAFQRAVHAGLTSAPAAHPASEQRAAAV</sequence>
<dbReference type="GO" id="GO:0070273">
    <property type="term" value="F:phosphatidylinositol-4-phosphate binding"/>
    <property type="evidence" value="ECO:0007669"/>
    <property type="project" value="InterPro"/>
</dbReference>
<proteinExistence type="predicted"/>
<dbReference type="OrthoDB" id="9854074at2"/>
<keyword evidence="2" id="KW-0333">Golgi apparatus</keyword>
<evidence type="ECO:0000256" key="1">
    <source>
        <dbReference type="ARBA" id="ARBA00004255"/>
    </source>
</evidence>
<keyword evidence="3" id="KW-0446">Lipid-binding</keyword>
<dbReference type="GO" id="GO:0005737">
    <property type="term" value="C:cytoplasm"/>
    <property type="evidence" value="ECO:0007669"/>
    <property type="project" value="UniProtKB-ARBA"/>
</dbReference>
<evidence type="ECO:0000256" key="2">
    <source>
        <dbReference type="ARBA" id="ARBA00023034"/>
    </source>
</evidence>
<evidence type="ECO:0008006" key="7">
    <source>
        <dbReference type="Google" id="ProtNLM"/>
    </source>
</evidence>